<dbReference type="Proteomes" id="UP001652583">
    <property type="component" value="Chromosome A2"/>
</dbReference>
<dbReference type="Pfam" id="PF15710">
    <property type="entry name" value="Brme1"/>
    <property type="match status" value="2"/>
</dbReference>
<dbReference type="GeneID" id="106985702"/>
<feature type="compositionally biased region" description="Polar residues" evidence="1">
    <location>
        <begin position="322"/>
        <end position="333"/>
    </location>
</feature>
<evidence type="ECO:0000313" key="2">
    <source>
        <dbReference type="Proteomes" id="UP001652583"/>
    </source>
</evidence>
<gene>
    <name evidence="3" type="primary">BRME1</name>
</gene>
<evidence type="ECO:0000256" key="1">
    <source>
        <dbReference type="SAM" id="MobiDB-lite"/>
    </source>
</evidence>
<dbReference type="GO" id="GO:1990918">
    <property type="term" value="P:double-strand break repair involved in meiotic recombination"/>
    <property type="evidence" value="ECO:0007669"/>
    <property type="project" value="InterPro"/>
</dbReference>
<feature type="compositionally biased region" description="Polar residues" evidence="1">
    <location>
        <begin position="135"/>
        <end position="149"/>
    </location>
</feature>
<dbReference type="PANTHER" id="PTHR14583:SF0">
    <property type="entry name" value="BREAK REPAIR MEIOTIC RECOMBINASE RECRUITMENT FACTOR 1"/>
    <property type="match status" value="1"/>
</dbReference>
<sequence>MRGKEVERARRSRQTYPVPDKDRGTLTTSVAQISQRRDKMTKRKKLRTSGGEGIRPPKLPKNPRLGDSGRPPQSSEWGCLCLSEASEGRSGPVPSAEQRTEEPVQAASSSPAEEAQAPASLLGEPEKEPAPLPLSQETPPGPSSQQARSRLQEESLGLASWEARELGAQTQVDSTHPEHRDQNPMTPVPGSGDSPPSASTNVSPERGMVPLASERASQDHLSEQGTNTPDGESRKGCWVLGYRGQKGLLLSSDAEEKEPDRGSLQEAGVQGGAEADLPEGHREKGDSVLGPSSTQGPEPGSADQALSDPMQIPSKTSREAEQSCSGPSHSSLGTVVITDRRTDPTEPEWRAPEVAKPDEQANTRAPSSPSGKAPDGGHSGVLLSCTLLTGETGGGREARWEDKPPGNILGGPLGSLALDRRIKEPIVGAGDSSLLASEVGPPVDQTRAPGLDEEGLGGICALPLLLQPEGEKAAELRSQSPKGDLDWFNLSLGAFAPPVHREAVGGPSQETRACHDHPDAPEDPTGWSELPPGSADQALLGESPAMEPHFLPDSQIWDALEVPDLAASPEQILQDEQETVLHLSHQRQSHLPAQISPSESTGPAGDTRLFPLGSRLDSCWPGTSLHADGGPLTDFQLRTCVGIKACEAARMEDATDTVRGLVVELSNLNRLIMSTHRDLEAFRRLNYRKARPAGKAPAPYTSKGAGNLPPGERSWRDL</sequence>
<reference evidence="3" key="1">
    <citation type="submission" date="2025-08" db="UniProtKB">
        <authorList>
            <consortium name="RefSeq"/>
        </authorList>
    </citation>
    <scope>IDENTIFICATION</scope>
    <source>
        <tissue evidence="3">Blood</tissue>
    </source>
</reference>
<accession>A0A6J1YPR7</accession>
<proteinExistence type="predicted"/>
<feature type="region of interest" description="Disordered" evidence="1">
    <location>
        <begin position="502"/>
        <end position="540"/>
    </location>
</feature>
<protein>
    <submittedName>
        <fullName evidence="3">Break repair meiotic recombinase recruitment factor 1 isoform X2</fullName>
    </submittedName>
</protein>
<organism evidence="2 3">
    <name type="scientific">Acinonyx jubatus</name>
    <name type="common">Cheetah</name>
    <dbReference type="NCBI Taxonomy" id="32536"/>
    <lineage>
        <taxon>Eukaryota</taxon>
        <taxon>Metazoa</taxon>
        <taxon>Chordata</taxon>
        <taxon>Craniata</taxon>
        <taxon>Vertebrata</taxon>
        <taxon>Euteleostomi</taxon>
        <taxon>Mammalia</taxon>
        <taxon>Eutheria</taxon>
        <taxon>Laurasiatheria</taxon>
        <taxon>Carnivora</taxon>
        <taxon>Feliformia</taxon>
        <taxon>Felidae</taxon>
        <taxon>Felinae</taxon>
        <taxon>Acinonyx</taxon>
    </lineage>
</organism>
<feature type="compositionally biased region" description="Basic and acidic residues" evidence="1">
    <location>
        <begin position="338"/>
        <end position="361"/>
    </location>
</feature>
<evidence type="ECO:0000313" key="3">
    <source>
        <dbReference type="RefSeq" id="XP_026906115.2"/>
    </source>
</evidence>
<dbReference type="InterPro" id="IPR031441">
    <property type="entry name" value="Brme1"/>
</dbReference>
<feature type="compositionally biased region" description="Polar residues" evidence="1">
    <location>
        <begin position="25"/>
        <end position="34"/>
    </location>
</feature>
<feature type="compositionally biased region" description="Basic and acidic residues" evidence="1">
    <location>
        <begin position="394"/>
        <end position="404"/>
    </location>
</feature>
<feature type="compositionally biased region" description="Low complexity" evidence="1">
    <location>
        <begin position="103"/>
        <end position="120"/>
    </location>
</feature>
<keyword evidence="2" id="KW-1185">Reference proteome</keyword>
<dbReference type="PANTHER" id="PTHR14583">
    <property type="entry name" value="UNCHARACTERIZED PROTEIN C19ORF57 FAMILY MEMBER"/>
    <property type="match status" value="1"/>
</dbReference>
<feature type="region of interest" description="Disordered" evidence="1">
    <location>
        <begin position="249"/>
        <end position="412"/>
    </location>
</feature>
<feature type="compositionally biased region" description="Polar residues" evidence="1">
    <location>
        <begin position="194"/>
        <end position="203"/>
    </location>
</feature>
<name>A0A6J1YPR7_ACIJB</name>
<dbReference type="AlphaFoldDB" id="A0A6J1YPR7"/>
<feature type="region of interest" description="Disordered" evidence="1">
    <location>
        <begin position="693"/>
        <end position="718"/>
    </location>
</feature>
<dbReference type="RefSeq" id="XP_026906115.2">
    <property type="nucleotide sequence ID" value="XM_027050314.2"/>
</dbReference>
<feature type="region of interest" description="Disordered" evidence="1">
    <location>
        <begin position="1"/>
        <end position="237"/>
    </location>
</feature>